<reference evidence="2 3" key="1">
    <citation type="submission" date="2020-05" db="EMBL/GenBank/DDBJ databases">
        <title>Identification and distribution of gene clusters putatively required for synthesis of sphingolipid metabolism inhibitors in phylogenetically diverse species of the filamentous fungus Fusarium.</title>
        <authorList>
            <person name="Kim H.-S."/>
            <person name="Busman M."/>
            <person name="Brown D.W."/>
            <person name="Divon H."/>
            <person name="Uhlig S."/>
            <person name="Proctor R.H."/>
        </authorList>
    </citation>
    <scope>NUCLEOTIDE SEQUENCE [LARGE SCALE GENOMIC DNA]</scope>
    <source>
        <strain evidence="2 3">NRRL 25311</strain>
    </source>
</reference>
<name>A0A8H6CW85_9HYPO</name>
<gene>
    <name evidence="2" type="ORF">FDENT_1095</name>
</gene>
<keyword evidence="3" id="KW-1185">Reference proteome</keyword>
<dbReference type="Proteomes" id="UP000562682">
    <property type="component" value="Unassembled WGS sequence"/>
</dbReference>
<dbReference type="PANTHER" id="PTHR24148:SF73">
    <property type="entry name" value="HET DOMAIN PROTEIN (AFU_ORTHOLOGUE AFUA_8G01020)"/>
    <property type="match status" value="1"/>
</dbReference>
<sequence>MSEAFKTQLAQPYPGPSLPSPSHIRLICLRPGTDEAIYCELMVVSIDSAPSYEALSYTWGDPSITETITMTTQGFKTTQQFSITSNYFSALKRLRYKNKPRVLWIDAFAIDQSNLDERNYQVSFMSKIYSRAAGVIVYLGESSDDSDLAIEFI</sequence>
<evidence type="ECO:0000313" key="2">
    <source>
        <dbReference type="EMBL" id="KAF5694483.1"/>
    </source>
</evidence>
<evidence type="ECO:0000259" key="1">
    <source>
        <dbReference type="Pfam" id="PF06985"/>
    </source>
</evidence>
<protein>
    <submittedName>
        <fullName evidence="2">Heterokaryon incompatibility protein het-6</fullName>
    </submittedName>
</protein>
<comment type="caution">
    <text evidence="2">The sequence shown here is derived from an EMBL/GenBank/DDBJ whole genome shotgun (WGS) entry which is preliminary data.</text>
</comment>
<dbReference type="InterPro" id="IPR052895">
    <property type="entry name" value="HetReg/Transcr_Mod"/>
</dbReference>
<dbReference type="EMBL" id="JAAOAK010000020">
    <property type="protein sequence ID" value="KAF5694483.1"/>
    <property type="molecule type" value="Genomic_DNA"/>
</dbReference>
<feature type="domain" description="Heterokaryon incompatibility" evidence="1">
    <location>
        <begin position="52"/>
        <end position="150"/>
    </location>
</feature>
<proteinExistence type="predicted"/>
<accession>A0A8H6CW85</accession>
<dbReference type="Pfam" id="PF06985">
    <property type="entry name" value="HET"/>
    <property type="match status" value="1"/>
</dbReference>
<evidence type="ECO:0000313" key="3">
    <source>
        <dbReference type="Proteomes" id="UP000562682"/>
    </source>
</evidence>
<dbReference type="AlphaFoldDB" id="A0A8H6CW85"/>
<dbReference type="InterPro" id="IPR010730">
    <property type="entry name" value="HET"/>
</dbReference>
<organism evidence="2 3">
    <name type="scientific">Fusarium denticulatum</name>
    <dbReference type="NCBI Taxonomy" id="48507"/>
    <lineage>
        <taxon>Eukaryota</taxon>
        <taxon>Fungi</taxon>
        <taxon>Dikarya</taxon>
        <taxon>Ascomycota</taxon>
        <taxon>Pezizomycotina</taxon>
        <taxon>Sordariomycetes</taxon>
        <taxon>Hypocreomycetidae</taxon>
        <taxon>Hypocreales</taxon>
        <taxon>Nectriaceae</taxon>
        <taxon>Fusarium</taxon>
        <taxon>Fusarium fujikuroi species complex</taxon>
    </lineage>
</organism>
<dbReference type="PANTHER" id="PTHR24148">
    <property type="entry name" value="ANKYRIN REPEAT DOMAIN-CONTAINING PROTEIN 39 HOMOLOG-RELATED"/>
    <property type="match status" value="1"/>
</dbReference>